<dbReference type="OrthoDB" id="2374547at2"/>
<proteinExistence type="predicted"/>
<evidence type="ECO:0000256" key="1">
    <source>
        <dbReference type="SAM" id="MobiDB-lite"/>
    </source>
</evidence>
<dbReference type="EMBL" id="WJNH01000004">
    <property type="protein sequence ID" value="MRG86244.1"/>
    <property type="molecule type" value="Genomic_DNA"/>
</dbReference>
<reference evidence="2 3" key="1">
    <citation type="submission" date="2019-11" db="EMBL/GenBank/DDBJ databases">
        <authorList>
            <person name="Li J."/>
        </authorList>
    </citation>
    <scope>NUCLEOTIDE SEQUENCE [LARGE SCALE GENOMIC DNA]</scope>
    <source>
        <strain evidence="2 3">J4</strain>
    </source>
</reference>
<feature type="compositionally biased region" description="Basic and acidic residues" evidence="1">
    <location>
        <begin position="1"/>
        <end position="11"/>
    </location>
</feature>
<keyword evidence="3" id="KW-1185">Reference proteome</keyword>
<organism evidence="2 3">
    <name type="scientific">Salinibacillus xinjiangensis</name>
    <dbReference type="NCBI Taxonomy" id="1229268"/>
    <lineage>
        <taxon>Bacteria</taxon>
        <taxon>Bacillati</taxon>
        <taxon>Bacillota</taxon>
        <taxon>Bacilli</taxon>
        <taxon>Bacillales</taxon>
        <taxon>Bacillaceae</taxon>
        <taxon>Salinibacillus</taxon>
    </lineage>
</organism>
<evidence type="ECO:0008006" key="4">
    <source>
        <dbReference type="Google" id="ProtNLM"/>
    </source>
</evidence>
<dbReference type="AlphaFoldDB" id="A0A6G1X5K2"/>
<accession>A0A6G1X5K2</accession>
<evidence type="ECO:0000313" key="2">
    <source>
        <dbReference type="EMBL" id="MRG86244.1"/>
    </source>
</evidence>
<protein>
    <recommendedName>
        <fullName evidence="4">YwhD family protein</fullName>
    </recommendedName>
</protein>
<name>A0A6G1X5K2_9BACI</name>
<sequence length="174" mass="19981">MEVADKKEPKKTQSFTIMKDDPIDGHPGYSGGGSFSLENLSPIIVDPNEEKAFVDMGAMHARSVVEKRIKFLPDRNEVPNGKLYWIAWTTVERDEKGPFYYGVAASELVVDREIRRGYKLLPEHVNHMDKALKGRVIVDHMDDKSKKVLGDFLKEFNPDMWDNSREEVHKAFDE</sequence>
<dbReference type="InterPro" id="IPR014852">
    <property type="entry name" value="YwhD"/>
</dbReference>
<dbReference type="Proteomes" id="UP000480185">
    <property type="component" value="Unassembled WGS sequence"/>
</dbReference>
<dbReference type="RefSeq" id="WP_153728163.1">
    <property type="nucleotide sequence ID" value="NZ_WJNH01000004.1"/>
</dbReference>
<gene>
    <name evidence="2" type="ORF">GH754_07880</name>
</gene>
<feature type="region of interest" description="Disordered" evidence="1">
    <location>
        <begin position="1"/>
        <end position="31"/>
    </location>
</feature>
<comment type="caution">
    <text evidence="2">The sequence shown here is derived from an EMBL/GenBank/DDBJ whole genome shotgun (WGS) entry which is preliminary data.</text>
</comment>
<evidence type="ECO:0000313" key="3">
    <source>
        <dbReference type="Proteomes" id="UP000480185"/>
    </source>
</evidence>
<dbReference type="Pfam" id="PF08741">
    <property type="entry name" value="YwhD"/>
    <property type="match status" value="1"/>
</dbReference>